<evidence type="ECO:0000313" key="9">
    <source>
        <dbReference type="Proteomes" id="UP001630127"/>
    </source>
</evidence>
<dbReference type="Pfam" id="PF03106">
    <property type="entry name" value="WRKY"/>
    <property type="match status" value="1"/>
</dbReference>
<evidence type="ECO:0000256" key="2">
    <source>
        <dbReference type="ARBA" id="ARBA00023015"/>
    </source>
</evidence>
<dbReference type="Gene3D" id="2.20.25.80">
    <property type="entry name" value="WRKY domain"/>
    <property type="match status" value="1"/>
</dbReference>
<keyword evidence="5" id="KW-0539">Nucleus</keyword>
<reference evidence="8 9" key="1">
    <citation type="submission" date="2024-11" db="EMBL/GenBank/DDBJ databases">
        <title>A near-complete genome assembly of Cinchona calisaya.</title>
        <authorList>
            <person name="Lian D.C."/>
            <person name="Zhao X.W."/>
            <person name="Wei L."/>
        </authorList>
    </citation>
    <scope>NUCLEOTIDE SEQUENCE [LARGE SCALE GENOMIC DNA]</scope>
    <source>
        <tissue evidence="8">Nenye</tissue>
    </source>
</reference>
<dbReference type="AlphaFoldDB" id="A0ABD2ZWV5"/>
<evidence type="ECO:0000256" key="6">
    <source>
        <dbReference type="SAM" id="MobiDB-lite"/>
    </source>
</evidence>
<comment type="caution">
    <text evidence="8">The sequence shown here is derived from an EMBL/GenBank/DDBJ whole genome shotgun (WGS) entry which is preliminary data.</text>
</comment>
<evidence type="ECO:0000256" key="3">
    <source>
        <dbReference type="ARBA" id="ARBA00023125"/>
    </source>
</evidence>
<sequence length="289" mass="32374">MASNSSMSDTSVLQNSQMLDPSYMSFTNCLLQGSSDQTTLARAFGFSPSSSEVFSLVQDEPKPVVLEVGDHQACGSETPVTPMSSISSSSTEAVGDEDSNKGKKDKHLKETTEEDGHSPKKENKPKKKGEKKERQPRFAFMTKSEVDHLEDGYRWRKYGQKAVKNSPYPRSYYRCTTQKCPVKKRVERSFQDPSIVITTYEGTHNHHVPATLRGSVAGMLPHSMLPPTPLGMPNFPQELIVQMPQFYNHGSATNSFMYQQNLTPLPQLQFPDYGLLQDIVPSMFLKQEP</sequence>
<proteinExistence type="predicted"/>
<dbReference type="PANTHER" id="PTHR31221">
    <property type="entry name" value="WRKY TRANSCRIPTION FACTOR PROTEIN 1-RELATED"/>
    <property type="match status" value="1"/>
</dbReference>
<comment type="subcellular location">
    <subcellularLocation>
        <location evidence="1">Nucleus</location>
    </subcellularLocation>
</comment>
<evidence type="ECO:0000259" key="7">
    <source>
        <dbReference type="PROSITE" id="PS50811"/>
    </source>
</evidence>
<dbReference type="SMART" id="SM00774">
    <property type="entry name" value="WRKY"/>
    <property type="match status" value="1"/>
</dbReference>
<keyword evidence="4" id="KW-0804">Transcription</keyword>
<accession>A0ABD2ZWV5</accession>
<dbReference type="InterPro" id="IPR003657">
    <property type="entry name" value="WRKY_dom"/>
</dbReference>
<evidence type="ECO:0000313" key="8">
    <source>
        <dbReference type="EMBL" id="KAL3522647.1"/>
    </source>
</evidence>
<keyword evidence="2" id="KW-0805">Transcription regulation</keyword>
<dbReference type="GO" id="GO:0005634">
    <property type="term" value="C:nucleus"/>
    <property type="evidence" value="ECO:0007669"/>
    <property type="project" value="UniProtKB-SubCell"/>
</dbReference>
<dbReference type="InterPro" id="IPR036576">
    <property type="entry name" value="WRKY_dom_sf"/>
</dbReference>
<keyword evidence="3" id="KW-0238">DNA-binding</keyword>
<protein>
    <recommendedName>
        <fullName evidence="7">WRKY domain-containing protein</fullName>
    </recommendedName>
</protein>
<evidence type="ECO:0000256" key="1">
    <source>
        <dbReference type="ARBA" id="ARBA00004123"/>
    </source>
</evidence>
<name>A0ABD2ZWV5_9GENT</name>
<dbReference type="PANTHER" id="PTHR31221:SF334">
    <property type="entry name" value="WRKY TRANSCRIPTION FACTOR 57-RELATED"/>
    <property type="match status" value="1"/>
</dbReference>
<feature type="compositionally biased region" description="Basic and acidic residues" evidence="6">
    <location>
        <begin position="98"/>
        <end position="122"/>
    </location>
</feature>
<dbReference type="GO" id="GO:0003677">
    <property type="term" value="F:DNA binding"/>
    <property type="evidence" value="ECO:0007669"/>
    <property type="project" value="UniProtKB-KW"/>
</dbReference>
<dbReference type="PROSITE" id="PS50811">
    <property type="entry name" value="WRKY"/>
    <property type="match status" value="1"/>
</dbReference>
<feature type="region of interest" description="Disordered" evidence="6">
    <location>
        <begin position="73"/>
        <end position="139"/>
    </location>
</feature>
<feature type="domain" description="WRKY" evidence="7">
    <location>
        <begin position="144"/>
        <end position="209"/>
    </location>
</feature>
<gene>
    <name evidence="8" type="ORF">ACH5RR_015481</name>
</gene>
<dbReference type="EMBL" id="JBJUIK010000007">
    <property type="protein sequence ID" value="KAL3522647.1"/>
    <property type="molecule type" value="Genomic_DNA"/>
</dbReference>
<dbReference type="FunFam" id="2.20.25.80:FF:000003">
    <property type="entry name" value="WRKY transcription factor 57"/>
    <property type="match status" value="1"/>
</dbReference>
<dbReference type="InterPro" id="IPR044810">
    <property type="entry name" value="WRKY_plant"/>
</dbReference>
<organism evidence="8 9">
    <name type="scientific">Cinchona calisaya</name>
    <dbReference type="NCBI Taxonomy" id="153742"/>
    <lineage>
        <taxon>Eukaryota</taxon>
        <taxon>Viridiplantae</taxon>
        <taxon>Streptophyta</taxon>
        <taxon>Embryophyta</taxon>
        <taxon>Tracheophyta</taxon>
        <taxon>Spermatophyta</taxon>
        <taxon>Magnoliopsida</taxon>
        <taxon>eudicotyledons</taxon>
        <taxon>Gunneridae</taxon>
        <taxon>Pentapetalae</taxon>
        <taxon>asterids</taxon>
        <taxon>lamiids</taxon>
        <taxon>Gentianales</taxon>
        <taxon>Rubiaceae</taxon>
        <taxon>Cinchonoideae</taxon>
        <taxon>Cinchoneae</taxon>
        <taxon>Cinchona</taxon>
    </lineage>
</organism>
<dbReference type="Proteomes" id="UP001630127">
    <property type="component" value="Unassembled WGS sequence"/>
</dbReference>
<evidence type="ECO:0000256" key="5">
    <source>
        <dbReference type="ARBA" id="ARBA00023242"/>
    </source>
</evidence>
<keyword evidence="9" id="KW-1185">Reference proteome</keyword>
<evidence type="ECO:0000256" key="4">
    <source>
        <dbReference type="ARBA" id="ARBA00023163"/>
    </source>
</evidence>
<dbReference type="SUPFAM" id="SSF118290">
    <property type="entry name" value="WRKY DNA-binding domain"/>
    <property type="match status" value="1"/>
</dbReference>